<keyword evidence="6" id="KW-0862">Zinc</keyword>
<dbReference type="PANTHER" id="PTHR10953:SF9">
    <property type="entry name" value="UBIQUITIN-LIKE MODIFIER-ACTIVATING ENZYME 5"/>
    <property type="match status" value="1"/>
</dbReference>
<comment type="caution">
    <text evidence="9">The sequence shown here is derived from an EMBL/GenBank/DDBJ whole genome shotgun (WGS) entry which is preliminary data.</text>
</comment>
<accession>A0A1R2CS68</accession>
<dbReference type="InterPro" id="IPR045886">
    <property type="entry name" value="ThiF/MoeB/HesA"/>
</dbReference>
<evidence type="ECO:0000256" key="6">
    <source>
        <dbReference type="ARBA" id="ARBA00022833"/>
    </source>
</evidence>
<evidence type="ECO:0000313" key="10">
    <source>
        <dbReference type="Proteomes" id="UP000187209"/>
    </source>
</evidence>
<keyword evidence="4" id="KW-0547">Nucleotide-binding</keyword>
<keyword evidence="7" id="KW-0067">ATP-binding</keyword>
<evidence type="ECO:0000256" key="4">
    <source>
        <dbReference type="ARBA" id="ARBA00022741"/>
    </source>
</evidence>
<dbReference type="Gene3D" id="3.40.50.720">
    <property type="entry name" value="NAD(P)-binding Rossmann-like Domain"/>
    <property type="match status" value="1"/>
</dbReference>
<sequence length="356" mass="39756">MDTQELLAEIERLKSELSNYKSQGARGKISVMSEEVRDDNPYSRLMALKRMGVVDNYAQIRNHSVLIVGVGGIGSVAAEMLTRCGIGKLILYDYDKVELANMNRLFFRPEHSGLSKVEASKTTLQEINPDVDIVGISQNICALDNYDSFLENIRTCSLVLCCVDNYAARITINRACGELNKIWMESGVSEDAMNGHIQTIYPGETACFECAPPYVVASGGDEYQIKREGVCAASLPTTMGVIAGLLVQNALKFLLSFGEVTNYLGYSSKNDYLPKFTMQPNPECPNRYCVNWQKYYGENAPRLKKETEKVEESKHEDNDWGICVESGGNEEIVTQKVQVTESLEDMKNKLKAMQKK</sequence>
<gene>
    <name evidence="9" type="ORF">SteCoe_5601</name>
</gene>
<dbReference type="SUPFAM" id="SSF69572">
    <property type="entry name" value="Activating enzymes of the ubiquitin-like proteins"/>
    <property type="match status" value="1"/>
</dbReference>
<dbReference type="OrthoDB" id="206053at2759"/>
<organism evidence="9 10">
    <name type="scientific">Stentor coeruleus</name>
    <dbReference type="NCBI Taxonomy" id="5963"/>
    <lineage>
        <taxon>Eukaryota</taxon>
        <taxon>Sar</taxon>
        <taxon>Alveolata</taxon>
        <taxon>Ciliophora</taxon>
        <taxon>Postciliodesmatophora</taxon>
        <taxon>Heterotrichea</taxon>
        <taxon>Heterotrichida</taxon>
        <taxon>Stentoridae</taxon>
        <taxon>Stentor</taxon>
    </lineage>
</organism>
<dbReference type="GO" id="GO:0071566">
    <property type="term" value="F:UFM1 activating enzyme activity"/>
    <property type="evidence" value="ECO:0007669"/>
    <property type="project" value="TreeGrafter"/>
</dbReference>
<evidence type="ECO:0000256" key="7">
    <source>
        <dbReference type="ARBA" id="ARBA00022840"/>
    </source>
</evidence>
<evidence type="ECO:0000256" key="2">
    <source>
        <dbReference type="ARBA" id="ARBA00016279"/>
    </source>
</evidence>
<dbReference type="Proteomes" id="UP000187209">
    <property type="component" value="Unassembled WGS sequence"/>
</dbReference>
<comment type="similarity">
    <text evidence="1">Belongs to the ubiquitin-activating E1 family. UBA5 subfamily.</text>
</comment>
<reference evidence="9 10" key="1">
    <citation type="submission" date="2016-11" db="EMBL/GenBank/DDBJ databases">
        <title>The macronuclear genome of Stentor coeruleus: a giant cell with tiny introns.</title>
        <authorList>
            <person name="Slabodnick M."/>
            <person name="Ruby J.G."/>
            <person name="Reiff S.B."/>
            <person name="Swart E.C."/>
            <person name="Gosai S."/>
            <person name="Prabakaran S."/>
            <person name="Witkowska E."/>
            <person name="Larue G.E."/>
            <person name="Fisher S."/>
            <person name="Freeman R.M."/>
            <person name="Gunawardena J."/>
            <person name="Chu W."/>
            <person name="Stover N.A."/>
            <person name="Gregory B.D."/>
            <person name="Nowacki M."/>
            <person name="Derisi J."/>
            <person name="Roy S.W."/>
            <person name="Marshall W.F."/>
            <person name="Sood P."/>
        </authorList>
    </citation>
    <scope>NUCLEOTIDE SEQUENCE [LARGE SCALE GENOMIC DNA]</scope>
    <source>
        <strain evidence="9">WM001</strain>
    </source>
</reference>
<dbReference type="GO" id="GO:0005524">
    <property type="term" value="F:ATP binding"/>
    <property type="evidence" value="ECO:0007669"/>
    <property type="project" value="UniProtKB-KW"/>
</dbReference>
<evidence type="ECO:0000256" key="3">
    <source>
        <dbReference type="ARBA" id="ARBA00022723"/>
    </source>
</evidence>
<evidence type="ECO:0000313" key="9">
    <source>
        <dbReference type="EMBL" id="OMJ91813.1"/>
    </source>
</evidence>
<dbReference type="InterPro" id="IPR000594">
    <property type="entry name" value="ThiF_NAD_FAD-bd"/>
</dbReference>
<dbReference type="PANTHER" id="PTHR10953">
    <property type="entry name" value="UBIQUITIN-ACTIVATING ENZYME E1"/>
    <property type="match status" value="1"/>
</dbReference>
<dbReference type="GO" id="GO:0005829">
    <property type="term" value="C:cytosol"/>
    <property type="evidence" value="ECO:0007669"/>
    <property type="project" value="TreeGrafter"/>
</dbReference>
<dbReference type="Pfam" id="PF00899">
    <property type="entry name" value="ThiF"/>
    <property type="match status" value="1"/>
</dbReference>
<dbReference type="GO" id="GO:0071569">
    <property type="term" value="P:protein ufmylation"/>
    <property type="evidence" value="ECO:0007669"/>
    <property type="project" value="TreeGrafter"/>
</dbReference>
<name>A0A1R2CS68_9CILI</name>
<keyword evidence="5" id="KW-0833">Ubl conjugation pathway</keyword>
<protein>
    <recommendedName>
        <fullName evidence="2">Ubiquitin-like modifier-activating enzyme 5</fullName>
    </recommendedName>
</protein>
<proteinExistence type="inferred from homology"/>
<dbReference type="CDD" id="cd00757">
    <property type="entry name" value="ThiF_MoeB_HesA_family"/>
    <property type="match status" value="1"/>
</dbReference>
<dbReference type="InterPro" id="IPR035985">
    <property type="entry name" value="Ubiquitin-activating_enz"/>
</dbReference>
<evidence type="ECO:0000256" key="1">
    <source>
        <dbReference type="ARBA" id="ARBA00005339"/>
    </source>
</evidence>
<evidence type="ECO:0000256" key="5">
    <source>
        <dbReference type="ARBA" id="ARBA00022786"/>
    </source>
</evidence>
<evidence type="ECO:0000259" key="8">
    <source>
        <dbReference type="Pfam" id="PF00899"/>
    </source>
</evidence>
<dbReference type="EMBL" id="MPUH01000074">
    <property type="protein sequence ID" value="OMJ91813.1"/>
    <property type="molecule type" value="Genomic_DNA"/>
</dbReference>
<keyword evidence="10" id="KW-1185">Reference proteome</keyword>
<feature type="domain" description="THIF-type NAD/FAD binding fold" evidence="8">
    <location>
        <begin position="42"/>
        <end position="285"/>
    </location>
</feature>
<dbReference type="GO" id="GO:0046872">
    <property type="term" value="F:metal ion binding"/>
    <property type="evidence" value="ECO:0007669"/>
    <property type="project" value="UniProtKB-KW"/>
</dbReference>
<keyword evidence="3" id="KW-0479">Metal-binding</keyword>
<dbReference type="AlphaFoldDB" id="A0A1R2CS68"/>
<dbReference type="FunFam" id="3.40.50.720:FF:000531">
    <property type="entry name" value="NAD/FAD dependent dehydrogenase, putative"/>
    <property type="match status" value="1"/>
</dbReference>